<dbReference type="PANTHER" id="PTHR30590:SF2">
    <property type="entry name" value="INNER MEMBRANE PROTEIN"/>
    <property type="match status" value="1"/>
</dbReference>
<dbReference type="AlphaFoldDB" id="Q8X637"/>
<feature type="transmembrane region" description="Helical" evidence="1">
    <location>
        <begin position="126"/>
        <end position="144"/>
    </location>
</feature>
<dbReference type="InterPro" id="IPR052529">
    <property type="entry name" value="Bact_Transport_Assoc"/>
</dbReference>
<feature type="transmembrane region" description="Helical" evidence="1">
    <location>
        <begin position="91"/>
        <end position="114"/>
    </location>
</feature>
<feature type="transmembrane region" description="Helical" evidence="1">
    <location>
        <begin position="52"/>
        <end position="71"/>
    </location>
</feature>
<evidence type="ECO:0000313" key="4">
    <source>
        <dbReference type="Proteomes" id="UP000002519"/>
    </source>
</evidence>
<feature type="domain" description="DUF418" evidence="2">
    <location>
        <begin position="258"/>
        <end position="417"/>
    </location>
</feature>
<reference evidence="3 4" key="1">
    <citation type="journal article" date="2001" name="Nature">
        <title>Genome sequence of enterohaemorrhagic Escherichia coli O157:H7.</title>
        <authorList>
            <person name="Perna N.T."/>
            <person name="Plunkett G.III."/>
            <person name="Burland V."/>
            <person name="Mau B."/>
            <person name="Glasner J.D."/>
            <person name="Rose D.J."/>
            <person name="Mayhew G.F."/>
            <person name="Evans P.S."/>
            <person name="Gregor J."/>
            <person name="Kirkpatrick H.A."/>
            <person name="Posfai G."/>
            <person name="Hackett J."/>
            <person name="Klink S."/>
            <person name="Boutin A."/>
            <person name="Shao Y."/>
            <person name="Miller L."/>
            <person name="Grotbeck E.J."/>
            <person name="Davis N.W."/>
            <person name="Lim A."/>
            <person name="Dimalanta E."/>
            <person name="Potamousis K."/>
            <person name="Apodaca J."/>
            <person name="Anantharaman T.S."/>
            <person name="Lin J."/>
            <person name="Yen G."/>
            <person name="Schwartz D.C."/>
            <person name="Welch R.A."/>
            <person name="Blattner F.R."/>
        </authorList>
    </citation>
    <scope>NUCLEOTIDE SEQUENCE [LARGE SCALE GENOMIC DNA]</scope>
    <source>
        <strain evidence="4">O157:H7 / EDL933 / ATCC 700927 / EHEC</strain>
    </source>
</reference>
<feature type="transmembrane region" description="Helical" evidence="1">
    <location>
        <begin position="355"/>
        <end position="375"/>
    </location>
</feature>
<sequence>MASAMQPVPRQRPLLVDCSNPVRIRATSFCALCVITTDLKAGTMERNVTLDFVRGVAILGILLLNISAFGLPKAAYLNPAWYGAITPQDAWTWAFLDLIGQVKFLTLFALLFGAGLQMLLPRGRRWIQSRLTLLVLLGFIHGLLFWDGDILLAYGLVGLICWRLVRDAPSVKSLFNTGVMLYLVGLGVLLLLGLISDSQTSRAWTPDASAILYEKYWKLHGGVEAISNRADGVGNSLLALGAQYGWQLAGMMLIGAALMRSGWLKGQFSLRHYRRTGFVLVAIGVIINLPAIALQWQLDWAYRWCAFLLQMPRELSAPFQAIGYASLFYGFWPQLSRFKLVLAIACVGRMALTNYLLQTLICTTLFYHLGLFMQFDRLELLAFVIPVWLANILFSVIWLRYFRQGPVEWLWRQLTLRAAGPAISKTSR</sequence>
<feature type="transmembrane region" description="Helical" evidence="1">
    <location>
        <begin position="244"/>
        <end position="264"/>
    </location>
</feature>
<keyword evidence="1" id="KW-0472">Membrane</keyword>
<dbReference type="Pfam" id="PF04235">
    <property type="entry name" value="DUF418"/>
    <property type="match status" value="1"/>
</dbReference>
<evidence type="ECO:0000259" key="2">
    <source>
        <dbReference type="Pfam" id="PF04235"/>
    </source>
</evidence>
<proteinExistence type="predicted"/>
<keyword evidence="1" id="KW-0812">Transmembrane</keyword>
<evidence type="ECO:0000256" key="1">
    <source>
        <dbReference type="SAM" id="Phobius"/>
    </source>
</evidence>
<feature type="transmembrane region" description="Helical" evidence="1">
    <location>
        <begin position="317"/>
        <end position="335"/>
    </location>
</feature>
<dbReference type="NCBIfam" id="NF008093">
    <property type="entry name" value="PRK10835.1"/>
    <property type="match status" value="1"/>
</dbReference>
<dbReference type="InterPro" id="IPR007349">
    <property type="entry name" value="DUF418"/>
</dbReference>
<dbReference type="EMBL" id="AE005174">
    <property type="protein sequence ID" value="AAG57290.1"/>
    <property type="molecule type" value="Genomic_DNA"/>
</dbReference>
<protein>
    <recommendedName>
        <fullName evidence="2">DUF418 domain-containing protein</fullName>
    </recommendedName>
</protein>
<keyword evidence="1" id="KW-1133">Transmembrane helix</keyword>
<feature type="transmembrane region" description="Helical" evidence="1">
    <location>
        <begin position="177"/>
        <end position="196"/>
    </location>
</feature>
<accession>Q8X637</accession>
<dbReference type="PANTHER" id="PTHR30590">
    <property type="entry name" value="INNER MEMBRANE PROTEIN"/>
    <property type="match status" value="1"/>
</dbReference>
<dbReference type="PIR" id="F85853">
    <property type="entry name" value="F85853"/>
</dbReference>
<feature type="transmembrane region" description="Helical" evidence="1">
    <location>
        <begin position="150"/>
        <end position="165"/>
    </location>
</feature>
<organism evidence="3 4">
    <name type="scientific">Escherichia coli O157:H7</name>
    <dbReference type="NCBI Taxonomy" id="83334"/>
    <lineage>
        <taxon>Bacteria</taxon>
        <taxon>Pseudomonadati</taxon>
        <taxon>Pseudomonadota</taxon>
        <taxon>Gammaproteobacteria</taxon>
        <taxon>Enterobacterales</taxon>
        <taxon>Enterobacteriaceae</taxon>
        <taxon>Escherichia</taxon>
    </lineage>
</organism>
<evidence type="ECO:0000313" key="3">
    <source>
        <dbReference type="EMBL" id="AAG57290.1"/>
    </source>
</evidence>
<feature type="transmembrane region" description="Helical" evidence="1">
    <location>
        <begin position="276"/>
        <end position="297"/>
    </location>
</feature>
<name>Q8X637_ECO57</name>
<dbReference type="Proteomes" id="UP000002519">
    <property type="component" value="Chromosome"/>
</dbReference>
<feature type="transmembrane region" description="Helical" evidence="1">
    <location>
        <begin position="381"/>
        <end position="402"/>
    </location>
</feature>
<dbReference type="PIR" id="D91009">
    <property type="entry name" value="D91009"/>
</dbReference>
<dbReference type="KEGG" id="ece:Z3408"/>
<gene>
    <name evidence="3" type="ordered locus">Z3408</name>
</gene>